<reference evidence="5" key="1">
    <citation type="journal article" date="2019" name="Int. J. Syst. Evol. Microbiol.">
        <title>The Global Catalogue of Microorganisms (GCM) 10K type strain sequencing project: providing services to taxonomists for standard genome sequencing and annotation.</title>
        <authorList>
            <consortium name="The Broad Institute Genomics Platform"/>
            <consortium name="The Broad Institute Genome Sequencing Center for Infectious Disease"/>
            <person name="Wu L."/>
            <person name="Ma J."/>
        </authorList>
    </citation>
    <scope>NUCLEOTIDE SEQUENCE [LARGE SCALE GENOMIC DNA]</scope>
    <source>
        <strain evidence="5">JCM 18283</strain>
    </source>
</reference>
<dbReference type="Gene3D" id="2.60.120.1440">
    <property type="match status" value="1"/>
</dbReference>
<evidence type="ECO:0000313" key="5">
    <source>
        <dbReference type="Proteomes" id="UP001501436"/>
    </source>
</evidence>
<dbReference type="PANTHER" id="PTHR30273:SF2">
    <property type="entry name" value="PROTEIN FECR"/>
    <property type="match status" value="1"/>
</dbReference>
<sequence>MRRFNKPNEPGRVNDGRLQEKLVEKYFQNLDLDDVQTGAHDAEFDSKGVYNKILYTIDAEAEAPKRRSYKGWLAAASVIAVLISLSYYFRYDILNYVSPVHTMQVAAARGSVTSIVLGDGTKVWLNGGSQISYPETFRGEKREVTITGEAFFDVVHKADQPFIVHTGSIATHVLGTSFNIKAYNDDPLLHIDVVSGKVGVVPAERSALLFSAIYLTPAQGITFNKKDNSISKSSGVDIANLSGWRAGKLIFKNAALPEVIKTLNREFEVSIRADANLTNCNISANFTNVPIKDIMAVIARLVKGKATLSGTVYRLQGKGC</sequence>
<accession>A0ABP9G4D4</accession>
<dbReference type="InterPro" id="IPR006860">
    <property type="entry name" value="FecR"/>
</dbReference>
<dbReference type="Proteomes" id="UP001501436">
    <property type="component" value="Unassembled WGS sequence"/>
</dbReference>
<evidence type="ECO:0000313" key="4">
    <source>
        <dbReference type="EMBL" id="GAA4928067.1"/>
    </source>
</evidence>
<evidence type="ECO:0008006" key="6">
    <source>
        <dbReference type="Google" id="ProtNLM"/>
    </source>
</evidence>
<name>A0ABP9G4D4_9SPHI</name>
<evidence type="ECO:0000256" key="1">
    <source>
        <dbReference type="SAM" id="Phobius"/>
    </source>
</evidence>
<evidence type="ECO:0000259" key="2">
    <source>
        <dbReference type="Pfam" id="PF04773"/>
    </source>
</evidence>
<dbReference type="Gene3D" id="3.55.50.30">
    <property type="match status" value="1"/>
</dbReference>
<dbReference type="InterPro" id="IPR012373">
    <property type="entry name" value="Ferrdict_sens_TM"/>
</dbReference>
<proteinExistence type="predicted"/>
<feature type="domain" description="FecR protein" evidence="2">
    <location>
        <begin position="105"/>
        <end position="198"/>
    </location>
</feature>
<dbReference type="Pfam" id="PF16344">
    <property type="entry name" value="FecR_C"/>
    <property type="match status" value="1"/>
</dbReference>
<comment type="caution">
    <text evidence="4">The sequence shown here is derived from an EMBL/GenBank/DDBJ whole genome shotgun (WGS) entry which is preliminary data.</text>
</comment>
<keyword evidence="1" id="KW-0472">Membrane</keyword>
<keyword evidence="1" id="KW-1133">Transmembrane helix</keyword>
<dbReference type="EMBL" id="BAABJI010000004">
    <property type="protein sequence ID" value="GAA4928067.1"/>
    <property type="molecule type" value="Genomic_DNA"/>
</dbReference>
<organism evidence="4 5">
    <name type="scientific">Mucilaginibacter defluvii</name>
    <dbReference type="NCBI Taxonomy" id="1196019"/>
    <lineage>
        <taxon>Bacteria</taxon>
        <taxon>Pseudomonadati</taxon>
        <taxon>Bacteroidota</taxon>
        <taxon>Sphingobacteriia</taxon>
        <taxon>Sphingobacteriales</taxon>
        <taxon>Sphingobacteriaceae</taxon>
        <taxon>Mucilaginibacter</taxon>
    </lineage>
</organism>
<protein>
    <recommendedName>
        <fullName evidence="6">FecR family protein</fullName>
    </recommendedName>
</protein>
<feature type="domain" description="Protein FecR C-terminal" evidence="3">
    <location>
        <begin position="248"/>
        <end position="302"/>
    </location>
</feature>
<evidence type="ECO:0000259" key="3">
    <source>
        <dbReference type="Pfam" id="PF16344"/>
    </source>
</evidence>
<keyword evidence="5" id="KW-1185">Reference proteome</keyword>
<dbReference type="RefSeq" id="WP_345333483.1">
    <property type="nucleotide sequence ID" value="NZ_BAABJI010000004.1"/>
</dbReference>
<dbReference type="PANTHER" id="PTHR30273">
    <property type="entry name" value="PERIPLASMIC SIGNAL SENSOR AND SIGMA FACTOR ACTIVATOR FECR-RELATED"/>
    <property type="match status" value="1"/>
</dbReference>
<dbReference type="InterPro" id="IPR032508">
    <property type="entry name" value="FecR_C"/>
</dbReference>
<gene>
    <name evidence="4" type="ORF">GCM10023313_35840</name>
</gene>
<feature type="transmembrane region" description="Helical" evidence="1">
    <location>
        <begin position="71"/>
        <end position="89"/>
    </location>
</feature>
<dbReference type="Pfam" id="PF04773">
    <property type="entry name" value="FecR"/>
    <property type="match status" value="1"/>
</dbReference>
<keyword evidence="1" id="KW-0812">Transmembrane</keyword>